<keyword evidence="3" id="KW-1185">Reference proteome</keyword>
<proteinExistence type="predicted"/>
<sequence length="81" mass="9116">MLLCRETKGRKGGRKQGEMKVEKKRANLRATTVGPPVFRAAAPFIETTRHRRTPPYSPTGKFAGALENRVVPVWARPLEPF</sequence>
<reference evidence="2 3" key="1">
    <citation type="submission" date="2019-02" db="EMBL/GenBank/DDBJ databases">
        <title>Deep-cultivation of Planctomycetes and their phenomic and genomic characterization uncovers novel biology.</title>
        <authorList>
            <person name="Wiegand S."/>
            <person name="Jogler M."/>
            <person name="Boedeker C."/>
            <person name="Pinto D."/>
            <person name="Vollmers J."/>
            <person name="Rivas-Marin E."/>
            <person name="Kohn T."/>
            <person name="Peeters S.H."/>
            <person name="Heuer A."/>
            <person name="Rast P."/>
            <person name="Oberbeckmann S."/>
            <person name="Bunk B."/>
            <person name="Jeske O."/>
            <person name="Meyerdierks A."/>
            <person name="Storesund J.E."/>
            <person name="Kallscheuer N."/>
            <person name="Luecker S."/>
            <person name="Lage O.M."/>
            <person name="Pohl T."/>
            <person name="Merkel B.J."/>
            <person name="Hornburger P."/>
            <person name="Mueller R.-W."/>
            <person name="Bruemmer F."/>
            <person name="Labrenz M."/>
            <person name="Spormann A.M."/>
            <person name="Op den Camp H."/>
            <person name="Overmann J."/>
            <person name="Amann R."/>
            <person name="Jetten M.S.M."/>
            <person name="Mascher T."/>
            <person name="Medema M.H."/>
            <person name="Devos D.P."/>
            <person name="Kaster A.-K."/>
            <person name="Ovreas L."/>
            <person name="Rohde M."/>
            <person name="Galperin M.Y."/>
            <person name="Jogler C."/>
        </authorList>
    </citation>
    <scope>NUCLEOTIDE SEQUENCE [LARGE SCALE GENOMIC DNA]</scope>
    <source>
        <strain evidence="2 3">SV_7m_r</strain>
    </source>
</reference>
<gene>
    <name evidence="2" type="ORF">SV7mr_34960</name>
</gene>
<protein>
    <submittedName>
        <fullName evidence="2">Uncharacterized protein</fullName>
    </submittedName>
</protein>
<name>A0A517SXT6_9BACT</name>
<feature type="region of interest" description="Disordered" evidence="1">
    <location>
        <begin position="1"/>
        <end position="21"/>
    </location>
</feature>
<dbReference type="EMBL" id="CP036272">
    <property type="protein sequence ID" value="QDT60966.1"/>
    <property type="molecule type" value="Genomic_DNA"/>
</dbReference>
<evidence type="ECO:0000256" key="1">
    <source>
        <dbReference type="SAM" id="MobiDB-lite"/>
    </source>
</evidence>
<accession>A0A517SXT6</accession>
<evidence type="ECO:0000313" key="2">
    <source>
        <dbReference type="EMBL" id="QDT60966.1"/>
    </source>
</evidence>
<evidence type="ECO:0000313" key="3">
    <source>
        <dbReference type="Proteomes" id="UP000315003"/>
    </source>
</evidence>
<organism evidence="2 3">
    <name type="scientific">Stieleria bergensis</name>
    <dbReference type="NCBI Taxonomy" id="2528025"/>
    <lineage>
        <taxon>Bacteria</taxon>
        <taxon>Pseudomonadati</taxon>
        <taxon>Planctomycetota</taxon>
        <taxon>Planctomycetia</taxon>
        <taxon>Pirellulales</taxon>
        <taxon>Pirellulaceae</taxon>
        <taxon>Stieleria</taxon>
    </lineage>
</organism>
<dbReference type="AlphaFoldDB" id="A0A517SXT6"/>
<dbReference type="Proteomes" id="UP000315003">
    <property type="component" value="Chromosome"/>
</dbReference>